<comment type="pathway">
    <text evidence="3">Cofactor biosynthesis; tetrahydrofolate biosynthesis; 7,8-dihydrofolate from 2-amino-4-hydroxy-6-hydroxymethyl-7,8-dihydropteridine diphosphate and 4-aminobenzoate: step 1/2.</text>
</comment>
<proteinExistence type="predicted"/>
<dbReference type="GO" id="GO:0046656">
    <property type="term" value="P:folic acid biosynthetic process"/>
    <property type="evidence" value="ECO:0007669"/>
    <property type="project" value="UniProtKB-KW"/>
</dbReference>
<comment type="catalytic activity">
    <reaction evidence="1">
        <text>(7,8-dihydropterin-6-yl)methyl diphosphate + 4-aminobenzoate = 7,8-dihydropteroate + diphosphate</text>
        <dbReference type="Rhea" id="RHEA:19949"/>
        <dbReference type="ChEBI" id="CHEBI:17836"/>
        <dbReference type="ChEBI" id="CHEBI:17839"/>
        <dbReference type="ChEBI" id="CHEBI:33019"/>
        <dbReference type="ChEBI" id="CHEBI:72950"/>
        <dbReference type="EC" id="2.5.1.15"/>
    </reaction>
</comment>
<dbReference type="PROSITE" id="PS00793">
    <property type="entry name" value="DHPS_2"/>
    <property type="match status" value="1"/>
</dbReference>
<dbReference type="GO" id="GO:0046654">
    <property type="term" value="P:tetrahydrofolate biosynthetic process"/>
    <property type="evidence" value="ECO:0007669"/>
    <property type="project" value="TreeGrafter"/>
</dbReference>
<evidence type="ECO:0000313" key="10">
    <source>
        <dbReference type="EMBL" id="KUG24317.1"/>
    </source>
</evidence>
<evidence type="ECO:0000259" key="9">
    <source>
        <dbReference type="PROSITE" id="PS50972"/>
    </source>
</evidence>
<dbReference type="GO" id="GO:0004156">
    <property type="term" value="F:dihydropteroate synthase activity"/>
    <property type="evidence" value="ECO:0007669"/>
    <property type="project" value="UniProtKB-EC"/>
</dbReference>
<dbReference type="Gene3D" id="3.20.20.20">
    <property type="entry name" value="Dihydropteroate synthase-like"/>
    <property type="match status" value="1"/>
</dbReference>
<dbReference type="PANTHER" id="PTHR20941:SF1">
    <property type="entry name" value="FOLIC ACID SYNTHESIS PROTEIN FOL1"/>
    <property type="match status" value="1"/>
</dbReference>
<dbReference type="PANTHER" id="PTHR20941">
    <property type="entry name" value="FOLATE SYNTHESIS PROTEINS"/>
    <property type="match status" value="1"/>
</dbReference>
<dbReference type="CDD" id="cd00739">
    <property type="entry name" value="DHPS"/>
    <property type="match status" value="1"/>
</dbReference>
<dbReference type="EMBL" id="LNQE01000851">
    <property type="protein sequence ID" value="KUG24317.1"/>
    <property type="molecule type" value="Genomic_DNA"/>
</dbReference>
<dbReference type="PROSITE" id="PS50972">
    <property type="entry name" value="PTERIN_BINDING"/>
    <property type="match status" value="1"/>
</dbReference>
<dbReference type="AlphaFoldDB" id="A0A0W8FTT9"/>
<dbReference type="SUPFAM" id="SSF51717">
    <property type="entry name" value="Dihydropteroate synthetase-like"/>
    <property type="match status" value="1"/>
</dbReference>
<dbReference type="PROSITE" id="PS00792">
    <property type="entry name" value="DHPS_1"/>
    <property type="match status" value="1"/>
</dbReference>
<evidence type="ECO:0000256" key="4">
    <source>
        <dbReference type="ARBA" id="ARBA00012458"/>
    </source>
</evidence>
<dbReference type="InterPro" id="IPR011005">
    <property type="entry name" value="Dihydropteroate_synth-like_sf"/>
</dbReference>
<evidence type="ECO:0000256" key="3">
    <source>
        <dbReference type="ARBA" id="ARBA00004763"/>
    </source>
</evidence>
<comment type="caution">
    <text evidence="10">The sequence shown here is derived from an EMBL/GenBank/DDBJ whole genome shotgun (WGS) entry which is preliminary data.</text>
</comment>
<evidence type="ECO:0000256" key="2">
    <source>
        <dbReference type="ARBA" id="ARBA00001946"/>
    </source>
</evidence>
<evidence type="ECO:0000256" key="8">
    <source>
        <dbReference type="ARBA" id="ARBA00022909"/>
    </source>
</evidence>
<evidence type="ECO:0000256" key="1">
    <source>
        <dbReference type="ARBA" id="ARBA00000012"/>
    </source>
</evidence>
<accession>A0A0W8FTT9</accession>
<dbReference type="InterPro" id="IPR045031">
    <property type="entry name" value="DHP_synth-like"/>
</dbReference>
<keyword evidence="6" id="KW-0479">Metal-binding</keyword>
<dbReference type="GO" id="GO:0046872">
    <property type="term" value="F:metal ion binding"/>
    <property type="evidence" value="ECO:0007669"/>
    <property type="project" value="UniProtKB-KW"/>
</dbReference>
<gene>
    <name evidence="10" type="ORF">ASZ90_005868</name>
</gene>
<dbReference type="InterPro" id="IPR000489">
    <property type="entry name" value="Pterin-binding_dom"/>
</dbReference>
<evidence type="ECO:0000256" key="6">
    <source>
        <dbReference type="ARBA" id="ARBA00022723"/>
    </source>
</evidence>
<dbReference type="NCBIfam" id="TIGR01496">
    <property type="entry name" value="DHPS"/>
    <property type="match status" value="1"/>
</dbReference>
<keyword evidence="7" id="KW-0460">Magnesium</keyword>
<keyword evidence="5 10" id="KW-0808">Transferase</keyword>
<dbReference type="FunFam" id="3.20.20.20:FF:000006">
    <property type="entry name" value="Dihydropteroate synthase"/>
    <property type="match status" value="1"/>
</dbReference>
<dbReference type="InterPro" id="IPR006390">
    <property type="entry name" value="DHP_synth_dom"/>
</dbReference>
<protein>
    <recommendedName>
        <fullName evidence="4">dihydropteroate synthase</fullName>
        <ecNumber evidence="4">2.5.1.15</ecNumber>
    </recommendedName>
</protein>
<evidence type="ECO:0000256" key="7">
    <source>
        <dbReference type="ARBA" id="ARBA00022842"/>
    </source>
</evidence>
<comment type="cofactor">
    <cofactor evidence="2">
        <name>Mg(2+)</name>
        <dbReference type="ChEBI" id="CHEBI:18420"/>
    </cofactor>
</comment>
<name>A0A0W8FTT9_9ZZZZ</name>
<feature type="domain" description="Pterin-binding" evidence="9">
    <location>
        <begin position="135"/>
        <end position="389"/>
    </location>
</feature>
<dbReference type="Pfam" id="PF00809">
    <property type="entry name" value="Pterin_bind"/>
    <property type="match status" value="1"/>
</dbReference>
<dbReference type="GO" id="GO:0005829">
    <property type="term" value="C:cytosol"/>
    <property type="evidence" value="ECO:0007669"/>
    <property type="project" value="TreeGrafter"/>
</dbReference>
<sequence>MNVIKINNLEEAVAIFNKIGVDPYGIGAMAAKTINVNILLEGRPCKVANIIKQEMLSVGGDAAVARGSVSCSVPVSDILIMGTVKQILAMVKKIEKQPFGLNIFAANILELIKNISQKEYTLKTNRREIYLGEKTLIMGILNVTPDSFSDGGLFNSQQKAIEHGLQMVEEGADIIDVGGESSRPGAESVSTTIELKRVLPVIDGLVKKIKVPVSIDTIKAQVARQAIESGAEIVNDISALHSDKKMTKTIKDTGAAAILMHMRGKPRNMQKGNLVYNNLMAEIADYLKKSSEKALKDGIEKDRLVIDPGIGFGKTPEDNYKIIKNLSQLKELGMPIMVGTSRKSFIGKVIGGEPKERIEGTAATVAAAIINGCHIVRVHDVATMKKVAAVTDAIVQAC</sequence>
<evidence type="ECO:0000256" key="5">
    <source>
        <dbReference type="ARBA" id="ARBA00022679"/>
    </source>
</evidence>
<dbReference type="EC" id="2.5.1.15" evidence="4"/>
<keyword evidence="8" id="KW-0289">Folate biosynthesis</keyword>
<organism evidence="10">
    <name type="scientific">hydrocarbon metagenome</name>
    <dbReference type="NCBI Taxonomy" id="938273"/>
    <lineage>
        <taxon>unclassified sequences</taxon>
        <taxon>metagenomes</taxon>
        <taxon>ecological metagenomes</taxon>
    </lineage>
</organism>
<reference evidence="10" key="1">
    <citation type="journal article" date="2015" name="Proc. Natl. Acad. Sci. U.S.A.">
        <title>Networks of energetic and metabolic interactions define dynamics in microbial communities.</title>
        <authorList>
            <person name="Embree M."/>
            <person name="Liu J.K."/>
            <person name="Al-Bassam M.M."/>
            <person name="Zengler K."/>
        </authorList>
    </citation>
    <scope>NUCLEOTIDE SEQUENCE</scope>
</reference>